<sequence length="265" mass="28575">MNDTGLGQRRLEPLGSAADRGARAAGSSAGALGSGDGVLGADGGALGSRQGTLTSNEGTLASNEVAGRIVYAILAGRIALGSPITERWILEQYGVSRTTAREVLQRLVTERYLERRPYRSASVRTFDEKEMRDSLDARLLIECEAARSCDRASPESIRRLQHAITSYCAALDENDTVRATTAHRELHTAIVALTGNSALTRIENELMLDSSLFIDVINAKRADSEKMRMEHVRLVGALLAGETELAERLVRGHLSMVTLAAEELG</sequence>
<reference evidence="6" key="1">
    <citation type="submission" date="2020-12" db="EMBL/GenBank/DDBJ databases">
        <title>Leucobacter sp. CAS1, isolated from Chromium sludge.</title>
        <authorList>
            <person name="Xu Z."/>
        </authorList>
    </citation>
    <scope>NUCLEOTIDE SEQUENCE</scope>
    <source>
        <strain evidence="6">CSA1</strain>
    </source>
</reference>
<dbReference type="GO" id="GO:0003677">
    <property type="term" value="F:DNA binding"/>
    <property type="evidence" value="ECO:0007669"/>
    <property type="project" value="UniProtKB-KW"/>
</dbReference>
<evidence type="ECO:0000256" key="3">
    <source>
        <dbReference type="ARBA" id="ARBA00023163"/>
    </source>
</evidence>
<gene>
    <name evidence="6" type="ORF">JD276_02485</name>
</gene>
<dbReference type="AlphaFoldDB" id="A0A934UU76"/>
<comment type="caution">
    <text evidence="6">The sequence shown here is derived from an EMBL/GenBank/DDBJ whole genome shotgun (WGS) entry which is preliminary data.</text>
</comment>
<dbReference type="InterPro" id="IPR008920">
    <property type="entry name" value="TF_FadR/GntR_C"/>
</dbReference>
<keyword evidence="1" id="KW-0805">Transcription regulation</keyword>
<dbReference type="Gene3D" id="1.10.10.10">
    <property type="entry name" value="Winged helix-like DNA-binding domain superfamily/Winged helix DNA-binding domain"/>
    <property type="match status" value="1"/>
</dbReference>
<dbReference type="Gene3D" id="1.20.120.530">
    <property type="entry name" value="GntR ligand-binding domain-like"/>
    <property type="match status" value="1"/>
</dbReference>
<protein>
    <submittedName>
        <fullName evidence="6">GntR family transcriptional regulator</fullName>
    </submittedName>
</protein>
<evidence type="ECO:0000256" key="4">
    <source>
        <dbReference type="SAM" id="MobiDB-lite"/>
    </source>
</evidence>
<dbReference type="InterPro" id="IPR036390">
    <property type="entry name" value="WH_DNA-bd_sf"/>
</dbReference>
<dbReference type="Pfam" id="PF07729">
    <property type="entry name" value="FCD"/>
    <property type="match status" value="1"/>
</dbReference>
<accession>A0A934UU76</accession>
<dbReference type="PANTHER" id="PTHR43537">
    <property type="entry name" value="TRANSCRIPTIONAL REGULATOR, GNTR FAMILY"/>
    <property type="match status" value="1"/>
</dbReference>
<keyword evidence="7" id="KW-1185">Reference proteome</keyword>
<dbReference type="SUPFAM" id="SSF46785">
    <property type="entry name" value="Winged helix' DNA-binding domain"/>
    <property type="match status" value="1"/>
</dbReference>
<dbReference type="InterPro" id="IPR036388">
    <property type="entry name" value="WH-like_DNA-bd_sf"/>
</dbReference>
<dbReference type="InterPro" id="IPR000524">
    <property type="entry name" value="Tscrpt_reg_HTH_GntR"/>
</dbReference>
<proteinExistence type="predicted"/>
<name>A0A934UU76_9MICO</name>
<keyword evidence="2" id="KW-0238">DNA-binding</keyword>
<dbReference type="InterPro" id="IPR011711">
    <property type="entry name" value="GntR_C"/>
</dbReference>
<organism evidence="6 7">
    <name type="scientific">Leucobacter chromiisoli</name>
    <dbReference type="NCBI Taxonomy" id="2796471"/>
    <lineage>
        <taxon>Bacteria</taxon>
        <taxon>Bacillati</taxon>
        <taxon>Actinomycetota</taxon>
        <taxon>Actinomycetes</taxon>
        <taxon>Micrococcales</taxon>
        <taxon>Microbacteriaceae</taxon>
        <taxon>Leucobacter</taxon>
    </lineage>
</organism>
<evidence type="ECO:0000259" key="5">
    <source>
        <dbReference type="PROSITE" id="PS50949"/>
    </source>
</evidence>
<dbReference type="SUPFAM" id="SSF48008">
    <property type="entry name" value="GntR ligand-binding domain-like"/>
    <property type="match status" value="1"/>
</dbReference>
<dbReference type="Pfam" id="PF00392">
    <property type="entry name" value="GntR"/>
    <property type="match status" value="1"/>
</dbReference>
<evidence type="ECO:0000313" key="6">
    <source>
        <dbReference type="EMBL" id="MBK0417903.1"/>
    </source>
</evidence>
<feature type="domain" description="HTH gntR-type" evidence="5">
    <location>
        <begin position="59"/>
        <end position="126"/>
    </location>
</feature>
<dbReference type="SMART" id="SM00345">
    <property type="entry name" value="HTH_GNTR"/>
    <property type="match status" value="1"/>
</dbReference>
<evidence type="ECO:0000256" key="2">
    <source>
        <dbReference type="ARBA" id="ARBA00023125"/>
    </source>
</evidence>
<dbReference type="PROSITE" id="PS50949">
    <property type="entry name" value="HTH_GNTR"/>
    <property type="match status" value="1"/>
</dbReference>
<dbReference type="RefSeq" id="WP_200113592.1">
    <property type="nucleotide sequence ID" value="NZ_JAEHOH010000002.1"/>
</dbReference>
<evidence type="ECO:0000256" key="1">
    <source>
        <dbReference type="ARBA" id="ARBA00023015"/>
    </source>
</evidence>
<feature type="compositionally biased region" description="Low complexity" evidence="4">
    <location>
        <begin position="14"/>
        <end position="30"/>
    </location>
</feature>
<keyword evidence="3" id="KW-0804">Transcription</keyword>
<dbReference type="GO" id="GO:0003700">
    <property type="term" value="F:DNA-binding transcription factor activity"/>
    <property type="evidence" value="ECO:0007669"/>
    <property type="project" value="InterPro"/>
</dbReference>
<dbReference type="Proteomes" id="UP000608530">
    <property type="component" value="Unassembled WGS sequence"/>
</dbReference>
<dbReference type="PANTHER" id="PTHR43537:SF5">
    <property type="entry name" value="UXU OPERON TRANSCRIPTIONAL REGULATOR"/>
    <property type="match status" value="1"/>
</dbReference>
<evidence type="ECO:0000313" key="7">
    <source>
        <dbReference type="Proteomes" id="UP000608530"/>
    </source>
</evidence>
<dbReference type="EMBL" id="JAEHOH010000002">
    <property type="protein sequence ID" value="MBK0417903.1"/>
    <property type="molecule type" value="Genomic_DNA"/>
</dbReference>
<feature type="region of interest" description="Disordered" evidence="4">
    <location>
        <begin position="1"/>
        <end position="30"/>
    </location>
</feature>
<dbReference type="SMART" id="SM00895">
    <property type="entry name" value="FCD"/>
    <property type="match status" value="1"/>
</dbReference>